<accession>A0A8G1UMW8</accession>
<sequence>MSEDSEPAAEPAPSAVHASQRVRSVIGKLRRRIRAAAGTGDFTLTQASTVGRLLDSTGGLTTSDLAVAEGMRHQSMATTIAALAAEGLVERQRDPEDGRRLLIALTPEGRRRAEEGRRARGEWLAAELQRKCTEEERQTVIAAMAVLERLVQD</sequence>
<dbReference type="AlphaFoldDB" id="A0A3N4S0S4"/>
<feature type="domain" description="HTH marR-type" evidence="2">
    <location>
        <begin position="15"/>
        <end position="149"/>
    </location>
</feature>
<comment type="caution">
    <text evidence="4">The sequence shown here is derived from an EMBL/GenBank/DDBJ whole genome shotgun (WGS) entry which is preliminary data.</text>
</comment>
<dbReference type="PANTHER" id="PTHR39515">
    <property type="entry name" value="CONSERVED PROTEIN"/>
    <property type="match status" value="1"/>
</dbReference>
<keyword evidence="5" id="KW-1185">Reference proteome</keyword>
<dbReference type="Proteomes" id="UP000267408">
    <property type="component" value="Unassembled WGS sequence"/>
</dbReference>
<dbReference type="OrthoDB" id="3215377at2"/>
<dbReference type="PROSITE" id="PS50995">
    <property type="entry name" value="HTH_MARR_2"/>
    <property type="match status" value="1"/>
</dbReference>
<keyword evidence="4" id="KW-0238">DNA-binding</keyword>
<evidence type="ECO:0000313" key="4">
    <source>
        <dbReference type="EMBL" id="RPE36911.1"/>
    </source>
</evidence>
<evidence type="ECO:0000313" key="6">
    <source>
        <dbReference type="Proteomes" id="UP000267408"/>
    </source>
</evidence>
<dbReference type="RefSeq" id="WP_123559538.1">
    <property type="nucleotide sequence ID" value="NZ_JBEYIY010000039.1"/>
</dbReference>
<reference evidence="5 6" key="1">
    <citation type="submission" date="2018-11" db="EMBL/GenBank/DDBJ databases">
        <title>Sequencing the genomes of 1000 actinobacteria strains.</title>
        <authorList>
            <person name="Klenk H.-P."/>
        </authorList>
    </citation>
    <scope>NUCLEOTIDE SEQUENCE [LARGE SCALE GENOMIC DNA]</scope>
    <source>
        <strain evidence="3 6">DSM 44780</strain>
        <strain evidence="4 5">DSM 44781</strain>
    </source>
</reference>
<dbReference type="InterPro" id="IPR036388">
    <property type="entry name" value="WH-like_DNA-bd_sf"/>
</dbReference>
<dbReference type="InterPro" id="IPR052526">
    <property type="entry name" value="HTH-type_Bedaq_tolerance"/>
</dbReference>
<proteinExistence type="predicted"/>
<dbReference type="EMBL" id="RJVJ01000001">
    <property type="protein sequence ID" value="ROR46740.1"/>
    <property type="molecule type" value="Genomic_DNA"/>
</dbReference>
<dbReference type="EMBL" id="RKQG01000001">
    <property type="protein sequence ID" value="RPE36911.1"/>
    <property type="molecule type" value="Genomic_DNA"/>
</dbReference>
<dbReference type="GO" id="GO:0003700">
    <property type="term" value="F:DNA-binding transcription factor activity"/>
    <property type="evidence" value="ECO:0007669"/>
    <property type="project" value="InterPro"/>
</dbReference>
<feature type="region of interest" description="Disordered" evidence="1">
    <location>
        <begin position="1"/>
        <end position="20"/>
    </location>
</feature>
<evidence type="ECO:0000256" key="1">
    <source>
        <dbReference type="SAM" id="MobiDB-lite"/>
    </source>
</evidence>
<evidence type="ECO:0000313" key="5">
    <source>
        <dbReference type="Proteomes" id="UP000266906"/>
    </source>
</evidence>
<dbReference type="Gene3D" id="1.10.10.10">
    <property type="entry name" value="Winged helix-like DNA-binding domain superfamily/Winged helix DNA-binding domain"/>
    <property type="match status" value="1"/>
</dbReference>
<name>A0A3N4S0S4_9ACTN</name>
<dbReference type="InterPro" id="IPR036390">
    <property type="entry name" value="WH_DNA-bd_sf"/>
</dbReference>
<dbReference type="Gene3D" id="1.10.287.100">
    <property type="match status" value="1"/>
</dbReference>
<protein>
    <submittedName>
        <fullName evidence="4">DNA-binding MarR family transcriptional regulator</fullName>
    </submittedName>
</protein>
<evidence type="ECO:0000313" key="3">
    <source>
        <dbReference type="EMBL" id="ROR46740.1"/>
    </source>
</evidence>
<gene>
    <name evidence="4" type="ORF">EDD38_5292</name>
    <name evidence="3" type="ORF">EDD39_5027</name>
</gene>
<dbReference type="PANTHER" id="PTHR39515:SF2">
    <property type="entry name" value="HTH-TYPE TRANSCRIPTIONAL REGULATOR RV0880"/>
    <property type="match status" value="1"/>
</dbReference>
<dbReference type="Pfam" id="PF12802">
    <property type="entry name" value="MarR_2"/>
    <property type="match status" value="1"/>
</dbReference>
<organism evidence="4 5">
    <name type="scientific">Kitasatospora cineracea</name>
    <dbReference type="NCBI Taxonomy" id="88074"/>
    <lineage>
        <taxon>Bacteria</taxon>
        <taxon>Bacillati</taxon>
        <taxon>Actinomycetota</taxon>
        <taxon>Actinomycetes</taxon>
        <taxon>Kitasatosporales</taxon>
        <taxon>Streptomycetaceae</taxon>
        <taxon>Kitasatospora</taxon>
    </lineage>
</organism>
<dbReference type="SUPFAM" id="SSF46785">
    <property type="entry name" value="Winged helix' DNA-binding domain"/>
    <property type="match status" value="1"/>
</dbReference>
<dbReference type="InterPro" id="IPR000835">
    <property type="entry name" value="HTH_MarR-typ"/>
</dbReference>
<evidence type="ECO:0000259" key="2">
    <source>
        <dbReference type="PROSITE" id="PS50995"/>
    </source>
</evidence>
<dbReference type="Proteomes" id="UP000266906">
    <property type="component" value="Unassembled WGS sequence"/>
</dbReference>
<dbReference type="SMART" id="SM00347">
    <property type="entry name" value="HTH_MARR"/>
    <property type="match status" value="1"/>
</dbReference>
<accession>A0A3N4S0S4</accession>
<dbReference type="GO" id="GO:0003677">
    <property type="term" value="F:DNA binding"/>
    <property type="evidence" value="ECO:0007669"/>
    <property type="project" value="UniProtKB-KW"/>
</dbReference>